<dbReference type="EMBL" id="JYIK01000058">
    <property type="protein sequence ID" value="KWX11016.1"/>
    <property type="molecule type" value="Genomic_DNA"/>
</dbReference>
<name>A0A132NLS5_9ACTN</name>
<dbReference type="RefSeq" id="WP_198532453.1">
    <property type="nucleotide sequence ID" value="NZ_JYIK01000058.1"/>
</dbReference>
<sequence length="91" mass="9912">MTAVVTGAAGFIGRHLVRALLDAGERVIGIDREPQEPQDGLTVLTADLLDRDELVHAALASADVVFHLAGCPGVRDNRPDVRQRRYRDNVL</sequence>
<dbReference type="Proteomes" id="UP000070598">
    <property type="component" value="Unassembled WGS sequence"/>
</dbReference>
<evidence type="ECO:0000259" key="1">
    <source>
        <dbReference type="Pfam" id="PF01370"/>
    </source>
</evidence>
<dbReference type="Gene3D" id="3.40.50.720">
    <property type="entry name" value="NAD(P)-binding Rossmann-like Domain"/>
    <property type="match status" value="1"/>
</dbReference>
<dbReference type="InterPro" id="IPR036291">
    <property type="entry name" value="NAD(P)-bd_dom_sf"/>
</dbReference>
<evidence type="ECO:0000313" key="2">
    <source>
        <dbReference type="EMBL" id="KWX11016.1"/>
    </source>
</evidence>
<organism evidence="2 3">
    <name type="scientific">Carbonactinospora thermoautotrophica</name>
    <dbReference type="NCBI Taxonomy" id="1469144"/>
    <lineage>
        <taxon>Bacteria</taxon>
        <taxon>Bacillati</taxon>
        <taxon>Actinomycetota</taxon>
        <taxon>Actinomycetes</taxon>
        <taxon>Kitasatosporales</taxon>
        <taxon>Carbonactinosporaceae</taxon>
        <taxon>Carbonactinospora</taxon>
    </lineage>
</organism>
<proteinExistence type="predicted"/>
<dbReference type="InterPro" id="IPR050177">
    <property type="entry name" value="Lipid_A_modif_metabolic_enz"/>
</dbReference>
<feature type="domain" description="NAD-dependent epimerase/dehydratase" evidence="1">
    <location>
        <begin position="4"/>
        <end position="77"/>
    </location>
</feature>
<reference evidence="3" key="1">
    <citation type="submission" date="2015-02" db="EMBL/GenBank/DDBJ databases">
        <title>Physiological reanalysis, assessment of diazotrophy, and genome sequences of multiple isolates of Streptomyces thermoautotrophicus.</title>
        <authorList>
            <person name="MacKellar D.C."/>
            <person name="Lieber L."/>
            <person name="Norman J."/>
            <person name="Bolger A."/>
            <person name="Tobin C."/>
            <person name="Murray J.W."/>
            <person name="Friesen M."/>
            <person name="Prell J."/>
        </authorList>
    </citation>
    <scope>NUCLEOTIDE SEQUENCE [LARGE SCALE GENOMIC DNA]</scope>
    <source>
        <strain evidence="3">UBT1</strain>
    </source>
</reference>
<dbReference type="InterPro" id="IPR001509">
    <property type="entry name" value="Epimerase_deHydtase"/>
</dbReference>
<gene>
    <name evidence="2" type="ORF">TR74_00215</name>
</gene>
<evidence type="ECO:0000313" key="3">
    <source>
        <dbReference type="Proteomes" id="UP000070598"/>
    </source>
</evidence>
<dbReference type="PANTHER" id="PTHR43245">
    <property type="entry name" value="BIFUNCTIONAL POLYMYXIN RESISTANCE PROTEIN ARNA"/>
    <property type="match status" value="1"/>
</dbReference>
<dbReference type="PATRIC" id="fig|1469144.9.peg.5687"/>
<accession>A0A132NLS5</accession>
<dbReference type="Pfam" id="PF01370">
    <property type="entry name" value="Epimerase"/>
    <property type="match status" value="1"/>
</dbReference>
<feature type="non-terminal residue" evidence="2">
    <location>
        <position position="91"/>
    </location>
</feature>
<dbReference type="SUPFAM" id="SSF51735">
    <property type="entry name" value="NAD(P)-binding Rossmann-fold domains"/>
    <property type="match status" value="1"/>
</dbReference>
<dbReference type="AlphaFoldDB" id="A0A132NLS5"/>
<protein>
    <recommendedName>
        <fullName evidence="1">NAD-dependent epimerase/dehydratase domain-containing protein</fullName>
    </recommendedName>
</protein>
<comment type="caution">
    <text evidence="2">The sequence shown here is derived from an EMBL/GenBank/DDBJ whole genome shotgun (WGS) entry which is preliminary data.</text>
</comment>